<dbReference type="InterPro" id="IPR036915">
    <property type="entry name" value="Cyclin-like_sf"/>
</dbReference>
<dbReference type="EMBL" id="VEVO01000022">
    <property type="protein sequence ID" value="KAF0023152.1"/>
    <property type="molecule type" value="Genomic_DNA"/>
</dbReference>
<dbReference type="GO" id="GO:0016538">
    <property type="term" value="F:cyclin-dependent protein serine/threonine kinase regulator activity"/>
    <property type="evidence" value="ECO:0007669"/>
    <property type="project" value="InterPro"/>
</dbReference>
<dbReference type="FunFam" id="1.10.472.10:FF:000021">
    <property type="entry name" value="Cyclin-K (Predicted)"/>
    <property type="match status" value="1"/>
</dbReference>
<sequence length="359" mass="42023">MKEFKENSMTAQAILDHIKPCWYWDKKDLAHTPSQSEGLDPGTEARYRREGARFIFDVGTRLGLHYDTLATGIIYFHRFYMFHSFKQFPRYVTGGCCLFLAGKVEETPKKCKDIIKTARSLLNDVQFAQFGDDPKEEVMVLERILLQTIKFDLQVEHPYMFLLRYVKQLKGDKNKVCKVLQMAWTFVNDRHPPKMNQRLQNKLGQRFLDWKAQCLLCLHRSLPQVTGGCCLFLAGKVEETPKKCKDIIKTARSLLNDVQFAQFGDDPKEEVMVLERILLQTIKFDLQVEHPYMFLLRYVKQLKGDKNKVCKVLQMAWTFVNDRATTGEDELSEEGERPGTCVLLVPTKERKRFRLHYDF</sequence>
<dbReference type="GO" id="GO:0006357">
    <property type="term" value="P:regulation of transcription by RNA polymerase II"/>
    <property type="evidence" value="ECO:0007669"/>
    <property type="project" value="InterPro"/>
</dbReference>
<feature type="domain" description="Cyclin-like" evidence="3">
    <location>
        <begin position="160"/>
        <end position="280"/>
    </location>
</feature>
<comment type="caution">
    <text evidence="4">The sequence shown here is derived from an EMBL/GenBank/DDBJ whole genome shotgun (WGS) entry which is preliminary data.</text>
</comment>
<comment type="similarity">
    <text evidence="2">Belongs to the cyclin family.</text>
</comment>
<dbReference type="SUPFAM" id="SSF47954">
    <property type="entry name" value="Cyclin-like"/>
    <property type="match status" value="4"/>
</dbReference>
<name>A0A6A4RVQ5_SCOMX</name>
<protein>
    <recommendedName>
        <fullName evidence="3">Cyclin-like domain-containing protein</fullName>
    </recommendedName>
</protein>
<gene>
    <name evidence="4" type="ORF">F2P81_023782</name>
</gene>
<dbReference type="InterPro" id="IPR013763">
    <property type="entry name" value="Cyclin-like_dom"/>
</dbReference>
<dbReference type="AlphaFoldDB" id="A0A6A4RVQ5"/>
<accession>A0A6A4RVQ5</accession>
<evidence type="ECO:0000313" key="5">
    <source>
        <dbReference type="Proteomes" id="UP000438429"/>
    </source>
</evidence>
<dbReference type="SMART" id="SM00385">
    <property type="entry name" value="CYCLIN"/>
    <property type="match status" value="2"/>
</dbReference>
<dbReference type="CDD" id="cd20530">
    <property type="entry name" value="CYCLIN_CCNK_rpt1"/>
    <property type="match status" value="1"/>
</dbReference>
<dbReference type="InterPro" id="IPR006671">
    <property type="entry name" value="Cyclin_N"/>
</dbReference>
<organism evidence="4 5">
    <name type="scientific">Scophthalmus maximus</name>
    <name type="common">Turbot</name>
    <name type="synonym">Psetta maxima</name>
    <dbReference type="NCBI Taxonomy" id="52904"/>
    <lineage>
        <taxon>Eukaryota</taxon>
        <taxon>Metazoa</taxon>
        <taxon>Chordata</taxon>
        <taxon>Craniata</taxon>
        <taxon>Vertebrata</taxon>
        <taxon>Euteleostomi</taxon>
        <taxon>Actinopterygii</taxon>
        <taxon>Neopterygii</taxon>
        <taxon>Teleostei</taxon>
        <taxon>Neoteleostei</taxon>
        <taxon>Acanthomorphata</taxon>
        <taxon>Carangaria</taxon>
        <taxon>Pleuronectiformes</taxon>
        <taxon>Pleuronectoidei</taxon>
        <taxon>Scophthalmidae</taxon>
        <taxon>Scophthalmus</taxon>
    </lineage>
</organism>
<feature type="domain" description="Cyclin-like" evidence="3">
    <location>
        <begin position="53"/>
        <end position="147"/>
    </location>
</feature>
<dbReference type="InterPro" id="IPR043198">
    <property type="entry name" value="Cyclin/Ssn8"/>
</dbReference>
<keyword evidence="1 2" id="KW-0195">Cyclin</keyword>
<evidence type="ECO:0000256" key="2">
    <source>
        <dbReference type="RuleBase" id="RU000383"/>
    </source>
</evidence>
<evidence type="ECO:0000256" key="1">
    <source>
        <dbReference type="ARBA" id="ARBA00023127"/>
    </source>
</evidence>
<dbReference type="PANTHER" id="PTHR10026">
    <property type="entry name" value="CYCLIN"/>
    <property type="match status" value="1"/>
</dbReference>
<reference evidence="4 5" key="1">
    <citation type="submission" date="2019-06" db="EMBL/GenBank/DDBJ databases">
        <title>Draft genomes of female and male turbot (Scophthalmus maximus).</title>
        <authorList>
            <person name="Xu H."/>
            <person name="Xu X.-W."/>
            <person name="Shao C."/>
            <person name="Chen S."/>
        </authorList>
    </citation>
    <scope>NUCLEOTIDE SEQUENCE [LARGE SCALE GENOMIC DNA]</scope>
    <source>
        <strain evidence="4">Ysfricsl-2016a</strain>
        <tissue evidence="4">Blood</tissue>
    </source>
</reference>
<evidence type="ECO:0000313" key="4">
    <source>
        <dbReference type="EMBL" id="KAF0023152.1"/>
    </source>
</evidence>
<dbReference type="Gene3D" id="1.10.472.10">
    <property type="entry name" value="Cyclin-like"/>
    <property type="match status" value="4"/>
</dbReference>
<evidence type="ECO:0000259" key="3">
    <source>
        <dbReference type="SMART" id="SM00385"/>
    </source>
</evidence>
<proteinExistence type="inferred from homology"/>
<dbReference type="Proteomes" id="UP000438429">
    <property type="component" value="Unassembled WGS sequence"/>
</dbReference>
<dbReference type="Pfam" id="PF00134">
    <property type="entry name" value="Cyclin_N"/>
    <property type="match status" value="1"/>
</dbReference>